<dbReference type="InterPro" id="IPR006204">
    <property type="entry name" value="GHMP_kinase_N_dom"/>
</dbReference>
<accession>A0A128A617</accession>
<keyword evidence="3 5" id="KW-0418">Kinase</keyword>
<evidence type="ECO:0000259" key="6">
    <source>
        <dbReference type="Pfam" id="PF00288"/>
    </source>
</evidence>
<reference evidence="8" key="1">
    <citation type="submission" date="2015-10" db="EMBL/GenBank/DDBJ databases">
        <authorList>
            <person name="Lehtovirta-Morley L.E."/>
            <person name="Vieille C."/>
        </authorList>
    </citation>
    <scope>NUCLEOTIDE SEQUENCE [LARGE SCALE GENOMIC DNA]</scope>
</reference>
<organism evidence="7 8">
    <name type="scientific">Nitrosotalea devaniterrae</name>
    <dbReference type="NCBI Taxonomy" id="1078905"/>
    <lineage>
        <taxon>Archaea</taxon>
        <taxon>Nitrososphaerota</taxon>
        <taxon>Nitrososphaeria</taxon>
        <taxon>Nitrosotaleales</taxon>
        <taxon>Nitrosotaleaceae</taxon>
        <taxon>Nitrosotalea</taxon>
    </lineage>
</organism>
<dbReference type="PANTHER" id="PTHR42282:SF1">
    <property type="entry name" value="PANTOATE KINASE"/>
    <property type="match status" value="1"/>
</dbReference>
<proteinExistence type="inferred from homology"/>
<dbReference type="Pfam" id="PF00288">
    <property type="entry name" value="GHMP_kinases_N"/>
    <property type="match status" value="1"/>
</dbReference>
<keyword evidence="5" id="KW-0173">Coenzyme A biosynthesis</keyword>
<keyword evidence="1 5" id="KW-0808">Transferase</keyword>
<evidence type="ECO:0000256" key="5">
    <source>
        <dbReference type="HAMAP-Rule" id="MF_02223"/>
    </source>
</evidence>
<dbReference type="InterPro" id="IPR020568">
    <property type="entry name" value="Ribosomal_Su5_D2-typ_SF"/>
</dbReference>
<dbReference type="GO" id="GO:0015937">
    <property type="term" value="P:coenzyme A biosynthetic process"/>
    <property type="evidence" value="ECO:0007669"/>
    <property type="project" value="UniProtKB-UniRule"/>
</dbReference>
<dbReference type="PIRSF" id="PIRSF016896">
    <property type="entry name" value="GHMP_arc_MJ0969"/>
    <property type="match status" value="1"/>
</dbReference>
<keyword evidence="8" id="KW-1185">Reference proteome</keyword>
<comment type="catalytic activity">
    <reaction evidence="5">
        <text>(R)-pantoate + ATP = (R)-4-phosphopantoate + ADP + H(+)</text>
        <dbReference type="Rhea" id="RHEA:28246"/>
        <dbReference type="ChEBI" id="CHEBI:15378"/>
        <dbReference type="ChEBI" id="CHEBI:15980"/>
        <dbReference type="ChEBI" id="CHEBI:30616"/>
        <dbReference type="ChEBI" id="CHEBI:61294"/>
        <dbReference type="ChEBI" id="CHEBI:456216"/>
        <dbReference type="EC" id="2.7.1.169"/>
    </reaction>
</comment>
<dbReference type="SUPFAM" id="SSF54211">
    <property type="entry name" value="Ribosomal protein S5 domain 2-like"/>
    <property type="match status" value="1"/>
</dbReference>
<keyword evidence="2 5" id="KW-0547">Nucleotide-binding</keyword>
<evidence type="ECO:0000313" key="7">
    <source>
        <dbReference type="EMBL" id="CUR52789.1"/>
    </source>
</evidence>
<dbReference type="Gene3D" id="3.30.230.10">
    <property type="match status" value="1"/>
</dbReference>
<comment type="pathway">
    <text evidence="5">Cofactor biosynthesis; coenzyme A biosynthesis.</text>
</comment>
<keyword evidence="4 5" id="KW-0067">ATP-binding</keyword>
<dbReference type="UniPathway" id="UPA00241"/>
<dbReference type="PANTHER" id="PTHR42282">
    <property type="entry name" value="PANTOATE KINASE-RELATED"/>
    <property type="match status" value="1"/>
</dbReference>
<evidence type="ECO:0000256" key="3">
    <source>
        <dbReference type="ARBA" id="ARBA00022777"/>
    </source>
</evidence>
<gene>
    <name evidence="7" type="primary">pok</name>
    <name evidence="7" type="ORF">NDEV_2027</name>
</gene>
<dbReference type="PROSITE" id="PS00627">
    <property type="entry name" value="GHMP_KINASES_ATP"/>
    <property type="match status" value="1"/>
</dbReference>
<feature type="domain" description="GHMP kinase N-terminal" evidence="6">
    <location>
        <begin position="87"/>
        <end position="165"/>
    </location>
</feature>
<dbReference type="HAMAP" id="MF_02223">
    <property type="entry name" value="Pantoate_kinase"/>
    <property type="match status" value="1"/>
</dbReference>
<dbReference type="KEGG" id="ndv:NDEV_2027"/>
<dbReference type="EMBL" id="LN890280">
    <property type="protein sequence ID" value="CUR52789.1"/>
    <property type="molecule type" value="Genomic_DNA"/>
</dbReference>
<dbReference type="AlphaFoldDB" id="A0A128A617"/>
<protein>
    <recommendedName>
        <fullName evidence="5">Pantoate kinase</fullName>
        <shortName evidence="5">PoK</shortName>
        <ecNumber evidence="5">2.7.1.169</ecNumber>
    </recommendedName>
</protein>
<dbReference type="Proteomes" id="UP000196239">
    <property type="component" value="Chromosome 1"/>
</dbReference>
<evidence type="ECO:0000313" key="8">
    <source>
        <dbReference type="Proteomes" id="UP000196239"/>
    </source>
</evidence>
<dbReference type="InterPro" id="IPR012043">
    <property type="entry name" value="PoK"/>
</dbReference>
<sequence>MIIFIFSHKFKLVMQAVAFAPGHITGFFKAEVEPKESEQKGSIGAGFCIKEGVTTKVKVTSSDKSGFKITVTGFKSDNTQVSEFVVKEFFKIVKENYFLDIEHDTTIPVGYGLGSSGAVALSLAFALNKALGTNLSRTKIGQIAHNAEIHCKTGLGTVLSSYHGGFEIRTKHGAPGIGSLQKIHTDYTAIVICFSPISTKQFIKTELSKINGLGGKMVIKLLKSRDQMEFLDMSLEFAKYVHVITKQMQQVIDDLSQNGFKSGVAMFGETVFTLVPKTKELEVIQILKKYDGMIIKTEIDKSGARVS</sequence>
<dbReference type="EC" id="2.7.1.169" evidence="5"/>
<evidence type="ECO:0000256" key="1">
    <source>
        <dbReference type="ARBA" id="ARBA00022679"/>
    </source>
</evidence>
<dbReference type="GO" id="GO:0005524">
    <property type="term" value="F:ATP binding"/>
    <property type="evidence" value="ECO:0007669"/>
    <property type="project" value="UniProtKB-KW"/>
</dbReference>
<dbReference type="InterPro" id="IPR006203">
    <property type="entry name" value="GHMP_knse_ATP-bd_CS"/>
</dbReference>
<name>A0A128A617_9ARCH</name>
<evidence type="ECO:0000256" key="4">
    <source>
        <dbReference type="ARBA" id="ARBA00022840"/>
    </source>
</evidence>
<comment type="similarity">
    <text evidence="5">Belongs to the GHMP kinase family. PoK subfamily.</text>
</comment>
<dbReference type="GO" id="GO:0016301">
    <property type="term" value="F:kinase activity"/>
    <property type="evidence" value="ECO:0007669"/>
    <property type="project" value="UniProtKB-UniRule"/>
</dbReference>
<dbReference type="InterPro" id="IPR014721">
    <property type="entry name" value="Ribsml_uS5_D2-typ_fold_subgr"/>
</dbReference>
<comment type="function">
    <text evidence="5">Phosphorylates (R)-pantoate to form (R)-4-phosphopantoate in the CoA biosynthesis pathway.</text>
</comment>
<evidence type="ECO:0000256" key="2">
    <source>
        <dbReference type="ARBA" id="ARBA00022741"/>
    </source>
</evidence>